<organism evidence="3 4">
    <name type="scientific">Candidatus Cryosericum odellii</name>
    <dbReference type="NCBI Taxonomy" id="2290917"/>
    <lineage>
        <taxon>Bacteria</taxon>
        <taxon>Pseudomonadati</taxon>
        <taxon>Caldisericota/Cryosericota group</taxon>
        <taxon>Candidatus Cryosericota</taxon>
        <taxon>Candidatus Cryosericia</taxon>
        <taxon>Candidatus Cryosericales</taxon>
        <taxon>Candidatus Cryosericaceae</taxon>
        <taxon>Candidatus Cryosericum</taxon>
    </lineage>
</organism>
<feature type="transmembrane region" description="Helical" evidence="2">
    <location>
        <begin position="155"/>
        <end position="175"/>
    </location>
</feature>
<accession>A0A398CY14</accession>
<evidence type="ECO:0000313" key="4">
    <source>
        <dbReference type="Proteomes" id="UP000266260"/>
    </source>
</evidence>
<name>A0A398CY14_9BACT</name>
<feature type="compositionally biased region" description="Pro residues" evidence="1">
    <location>
        <begin position="185"/>
        <end position="201"/>
    </location>
</feature>
<feature type="transmembrane region" description="Helical" evidence="2">
    <location>
        <begin position="66"/>
        <end position="86"/>
    </location>
</feature>
<feature type="region of interest" description="Disordered" evidence="1">
    <location>
        <begin position="181"/>
        <end position="215"/>
    </location>
</feature>
<evidence type="ECO:0008006" key="5">
    <source>
        <dbReference type="Google" id="ProtNLM"/>
    </source>
</evidence>
<feature type="transmembrane region" description="Helical" evidence="2">
    <location>
        <begin position="131"/>
        <end position="149"/>
    </location>
</feature>
<feature type="transmembrane region" description="Helical" evidence="2">
    <location>
        <begin position="92"/>
        <end position="111"/>
    </location>
</feature>
<keyword evidence="2" id="KW-1133">Transmembrane helix</keyword>
<evidence type="ECO:0000313" key="3">
    <source>
        <dbReference type="EMBL" id="RIE07433.1"/>
    </source>
</evidence>
<feature type="transmembrane region" description="Helical" evidence="2">
    <location>
        <begin position="37"/>
        <end position="54"/>
    </location>
</feature>
<dbReference type="AlphaFoldDB" id="A0A398CY14"/>
<keyword evidence="4" id="KW-1185">Reference proteome</keyword>
<evidence type="ECO:0000256" key="2">
    <source>
        <dbReference type="SAM" id="Phobius"/>
    </source>
</evidence>
<sequence>MNNNEQHERNTRALGLLLLAVGAWILVARFIHIDLGFWLWPFWVIVPGGLIMALGFRDTHRSNEGLVTFGSIVAVTGIILFVQNITGQWQSWSYAWALLFPGSIGLGQYLWGKRADDETKVQRGEKIMETALVLFVAFGLFFEVVLGIGGFHLGAASSIVVPVLLIAGGAALYIMSMNGGRKQVSPPPSRPQNTPVPPQPPVHQVDSQDDITQHP</sequence>
<dbReference type="Proteomes" id="UP000266260">
    <property type="component" value="Unassembled WGS sequence"/>
</dbReference>
<reference evidence="3 4" key="1">
    <citation type="submission" date="2018-09" db="EMBL/GenBank/DDBJ databases">
        <title>Discovery and Ecogenomic Context for Candidatus Cryosericales, a Global Caldiserica Order Active in Thawing Permafrost.</title>
        <authorList>
            <person name="Martinez M.A."/>
            <person name="Woodcroft B.J."/>
            <person name="Ignacio Espinoza J.C."/>
            <person name="Zayed A."/>
            <person name="Singleton C.M."/>
            <person name="Boyd J."/>
            <person name="Li Y.-F."/>
            <person name="Purvine S."/>
            <person name="Maughan H."/>
            <person name="Hodgkins S.B."/>
            <person name="Anderson D."/>
            <person name="Sederholm M."/>
            <person name="Temperton B."/>
            <person name="Saleska S.R."/>
            <person name="Tyson G.W."/>
            <person name="Rich V.I."/>
        </authorList>
    </citation>
    <scope>NUCLEOTIDE SEQUENCE [LARGE SCALE GENOMIC DNA]</scope>
    <source>
        <strain evidence="3 4">SMC6</strain>
    </source>
</reference>
<dbReference type="EMBL" id="QXIT01000109">
    <property type="protein sequence ID" value="RIE07433.1"/>
    <property type="molecule type" value="Genomic_DNA"/>
</dbReference>
<evidence type="ECO:0000256" key="1">
    <source>
        <dbReference type="SAM" id="MobiDB-lite"/>
    </source>
</evidence>
<dbReference type="RefSeq" id="WP_119175700.1">
    <property type="nucleotide sequence ID" value="NZ_QXIT01000109.1"/>
</dbReference>
<keyword evidence="2" id="KW-0472">Membrane</keyword>
<proteinExistence type="predicted"/>
<feature type="transmembrane region" description="Helical" evidence="2">
    <location>
        <begin position="12"/>
        <end position="31"/>
    </location>
</feature>
<protein>
    <recommendedName>
        <fullName evidence="5">DUF5668 domain-containing protein</fullName>
    </recommendedName>
</protein>
<keyword evidence="2" id="KW-0812">Transmembrane</keyword>
<gene>
    <name evidence="3" type="ORF">SMC6_06375</name>
</gene>
<comment type="caution">
    <text evidence="3">The sequence shown here is derived from an EMBL/GenBank/DDBJ whole genome shotgun (WGS) entry which is preliminary data.</text>
</comment>